<keyword evidence="2" id="KW-1185">Reference proteome</keyword>
<evidence type="ECO:0000313" key="2">
    <source>
        <dbReference type="Proteomes" id="UP000290244"/>
    </source>
</evidence>
<sequence>MEVIGFLAISSLLWLIWQLVRAKQFNRFKQRIEKELKPQVIEAIIAELDESRSELLPNNECHQQASLFYWTQYKSRILHAALTKGVIDKSWLSDTGNLRNAQHLFHIERQYLP</sequence>
<dbReference type="RefSeq" id="WP_130600910.1">
    <property type="nucleotide sequence ID" value="NZ_CP034759.1"/>
</dbReference>
<reference evidence="1 2" key="1">
    <citation type="submission" date="2018-12" db="EMBL/GenBank/DDBJ databases">
        <title>Complete genome of Litorilituus sediminis.</title>
        <authorList>
            <person name="Liu A."/>
            <person name="Rong J."/>
        </authorList>
    </citation>
    <scope>NUCLEOTIDE SEQUENCE [LARGE SCALE GENOMIC DNA]</scope>
    <source>
        <strain evidence="1 2">JCM 17549</strain>
    </source>
</reference>
<accession>A0A4P6P3Z2</accession>
<name>A0A4P6P3Z2_9GAMM</name>
<dbReference type="Proteomes" id="UP000290244">
    <property type="component" value="Chromosome"/>
</dbReference>
<dbReference type="EMBL" id="CP034759">
    <property type="protein sequence ID" value="QBG35588.1"/>
    <property type="molecule type" value="Genomic_DNA"/>
</dbReference>
<proteinExistence type="predicted"/>
<evidence type="ECO:0000313" key="1">
    <source>
        <dbReference type="EMBL" id="QBG35588.1"/>
    </source>
</evidence>
<protein>
    <submittedName>
        <fullName evidence="1">Uncharacterized protein</fullName>
    </submittedName>
</protein>
<gene>
    <name evidence="1" type="ORF">EMK97_07605</name>
</gene>
<dbReference type="KEGG" id="lsd:EMK97_07605"/>
<dbReference type="OrthoDB" id="6227284at2"/>
<dbReference type="AlphaFoldDB" id="A0A4P6P3Z2"/>
<organism evidence="1 2">
    <name type="scientific">Litorilituus sediminis</name>
    <dbReference type="NCBI Taxonomy" id="718192"/>
    <lineage>
        <taxon>Bacteria</taxon>
        <taxon>Pseudomonadati</taxon>
        <taxon>Pseudomonadota</taxon>
        <taxon>Gammaproteobacteria</taxon>
        <taxon>Alteromonadales</taxon>
        <taxon>Colwelliaceae</taxon>
        <taxon>Litorilituus</taxon>
    </lineage>
</organism>